<reference evidence="1" key="2">
    <citation type="journal article" date="2015" name="Data Brief">
        <title>Shoot transcriptome of the giant reed, Arundo donax.</title>
        <authorList>
            <person name="Barrero R.A."/>
            <person name="Guerrero F.D."/>
            <person name="Moolhuijzen P."/>
            <person name="Goolsby J.A."/>
            <person name="Tidwell J."/>
            <person name="Bellgard S.E."/>
            <person name="Bellgard M.I."/>
        </authorList>
    </citation>
    <scope>NUCLEOTIDE SEQUENCE</scope>
    <source>
        <tissue evidence="1">Shoot tissue taken approximately 20 cm above the soil surface</tissue>
    </source>
</reference>
<proteinExistence type="predicted"/>
<protein>
    <submittedName>
        <fullName evidence="1">Uncharacterized protein</fullName>
    </submittedName>
</protein>
<evidence type="ECO:0000313" key="1">
    <source>
        <dbReference type="EMBL" id="JAE37556.1"/>
    </source>
</evidence>
<reference evidence="1" key="1">
    <citation type="submission" date="2014-09" db="EMBL/GenBank/DDBJ databases">
        <authorList>
            <person name="Magalhaes I.L.F."/>
            <person name="Oliveira U."/>
            <person name="Santos F.R."/>
            <person name="Vidigal T.H.D.A."/>
            <person name="Brescovit A.D."/>
            <person name="Santos A.J."/>
        </authorList>
    </citation>
    <scope>NUCLEOTIDE SEQUENCE</scope>
    <source>
        <tissue evidence="1">Shoot tissue taken approximately 20 cm above the soil surface</tissue>
    </source>
</reference>
<dbReference type="AlphaFoldDB" id="A0A0A9HRQ5"/>
<dbReference type="EMBL" id="GBRH01160340">
    <property type="protein sequence ID" value="JAE37556.1"/>
    <property type="molecule type" value="Transcribed_RNA"/>
</dbReference>
<organism evidence="1">
    <name type="scientific">Arundo donax</name>
    <name type="common">Giant reed</name>
    <name type="synonym">Donax arundinaceus</name>
    <dbReference type="NCBI Taxonomy" id="35708"/>
    <lineage>
        <taxon>Eukaryota</taxon>
        <taxon>Viridiplantae</taxon>
        <taxon>Streptophyta</taxon>
        <taxon>Embryophyta</taxon>
        <taxon>Tracheophyta</taxon>
        <taxon>Spermatophyta</taxon>
        <taxon>Magnoliopsida</taxon>
        <taxon>Liliopsida</taxon>
        <taxon>Poales</taxon>
        <taxon>Poaceae</taxon>
        <taxon>PACMAD clade</taxon>
        <taxon>Arundinoideae</taxon>
        <taxon>Arundineae</taxon>
        <taxon>Arundo</taxon>
    </lineage>
</organism>
<accession>A0A0A9HRQ5</accession>
<sequence>MSLHTRSCLWQLGALELTNPNLACSRSFH</sequence>
<name>A0A0A9HRQ5_ARUDO</name>